<accession>A0A059ZZX2</accession>
<dbReference type="AlphaFoldDB" id="A0A059ZZX2"/>
<dbReference type="KEGG" id="acz:Acaty_c1701"/>
<dbReference type="GeneID" id="92931812"/>
<protein>
    <submittedName>
        <fullName evidence="1">Uncharacterized protein</fullName>
    </submittedName>
</protein>
<gene>
    <name evidence="1" type="ORF">Acaty_c1701</name>
</gene>
<organism evidence="1 2">
    <name type="scientific">Acidithiobacillus caldus (strain ATCC 51756 / DSM 8584 / KU)</name>
    <dbReference type="NCBI Taxonomy" id="637389"/>
    <lineage>
        <taxon>Bacteria</taxon>
        <taxon>Pseudomonadati</taxon>
        <taxon>Pseudomonadota</taxon>
        <taxon>Acidithiobacillia</taxon>
        <taxon>Acidithiobacillales</taxon>
        <taxon>Acidithiobacillaceae</taxon>
        <taxon>Acidithiobacillus</taxon>
    </lineage>
</organism>
<reference evidence="1 2" key="1">
    <citation type="journal article" date="2009" name="J. Bacteriol.">
        <title>Draft genome sequence of the extremely acidophilic bacterium Acidithiobacillus caldus ATCC 51756 reveals metabolic versatility in the genus Acidithiobacillus.</title>
        <authorList>
            <person name="Valdes J."/>
            <person name="Quatrini R."/>
            <person name="Hallberg K."/>
            <person name="Dopson M."/>
            <person name="Valenzuela P.D."/>
            <person name="Holmes D.S."/>
        </authorList>
    </citation>
    <scope>NUCLEOTIDE SEQUENCE [LARGE SCALE GENOMIC DNA]</scope>
    <source>
        <strain evidence="2">ATCC 51756 / DSM 8584 / KU</strain>
    </source>
</reference>
<dbReference type="HOGENOM" id="CLU_2730715_0_0_6"/>
<name>A0A059ZZX2_ACICK</name>
<evidence type="ECO:0000313" key="2">
    <source>
        <dbReference type="Proteomes" id="UP000005522"/>
    </source>
</evidence>
<sequence>MQTVPSSARLGILIGVMLTLSGCYVVPPRGPVAVVQPGPVVVRPYAVVRPYGYWHPGWWGPWGWHRGYWYR</sequence>
<dbReference type="Proteomes" id="UP000005522">
    <property type="component" value="Chromosome"/>
</dbReference>
<dbReference type="RefSeq" id="WP_004872695.1">
    <property type="nucleotide sequence ID" value="NZ_CP005986.1"/>
</dbReference>
<dbReference type="EMBL" id="CP005986">
    <property type="protein sequence ID" value="AIA55561.1"/>
    <property type="molecule type" value="Genomic_DNA"/>
</dbReference>
<proteinExistence type="predicted"/>
<evidence type="ECO:0000313" key="1">
    <source>
        <dbReference type="EMBL" id="AIA55561.1"/>
    </source>
</evidence>